<reference evidence="1" key="1">
    <citation type="submission" date="2021-02" db="EMBL/GenBank/DDBJ databases">
        <authorList>
            <person name="Han P."/>
        </authorList>
    </citation>
    <scope>NUCLEOTIDE SEQUENCE</scope>
    <source>
        <strain evidence="1">Candidatus Nitrosotenuis uzonensis 5A</strain>
    </source>
</reference>
<dbReference type="EMBL" id="CAJNAQ010000002">
    <property type="protein sequence ID" value="CAE6486954.1"/>
    <property type="molecule type" value="Genomic_DNA"/>
</dbReference>
<organism evidence="1 2">
    <name type="scientific">Candidatus Nitrosotenuis uzonensis</name>
    <dbReference type="NCBI Taxonomy" id="1407055"/>
    <lineage>
        <taxon>Archaea</taxon>
        <taxon>Nitrososphaerota</taxon>
        <taxon>Candidatus Nitrosotenuis</taxon>
    </lineage>
</organism>
<evidence type="ECO:0000313" key="2">
    <source>
        <dbReference type="Proteomes" id="UP000655759"/>
    </source>
</evidence>
<proteinExistence type="predicted"/>
<comment type="caution">
    <text evidence="1">The sequence shown here is derived from an EMBL/GenBank/DDBJ whole genome shotgun (WGS) entry which is preliminary data.</text>
</comment>
<evidence type="ECO:0000313" key="1">
    <source>
        <dbReference type="EMBL" id="CAE6486954.1"/>
    </source>
</evidence>
<accession>A0A812EUC1</accession>
<protein>
    <submittedName>
        <fullName evidence="1">Uncharacterized protein</fullName>
    </submittedName>
</protein>
<dbReference type="InterPro" id="IPR013320">
    <property type="entry name" value="ConA-like_dom_sf"/>
</dbReference>
<sequence>MLLLLIIPVTIIVFLSFGKEPVSYWSFDETLIDLGSDPVLLYNSFPVYICGVNSTTYCFDSYDPTFAQIKFVKTNFNHGAYFNGLTFLTSGYSKENKFDFLSHDHPFTIELWITPSQLCIEHNCYHHYFISKTITNENNEVIGFACGEQRDASMYCYMRNSKEYLMVQTKQTFEDGVPIKFSVIHDGTGTYNGTNIFINGLIAEKKTI</sequence>
<gene>
    <name evidence="1" type="ORF">NUZ5A_20238</name>
</gene>
<name>A0A812EUC1_9ARCH</name>
<dbReference type="AlphaFoldDB" id="A0A812EUC1"/>
<dbReference type="Proteomes" id="UP000655759">
    <property type="component" value="Unassembled WGS sequence"/>
</dbReference>
<dbReference type="SUPFAM" id="SSF49899">
    <property type="entry name" value="Concanavalin A-like lectins/glucanases"/>
    <property type="match status" value="1"/>
</dbReference>